<dbReference type="AlphaFoldDB" id="A0A4U8Z169"/>
<reference evidence="1 2" key="1">
    <citation type="submission" date="2019-03" db="EMBL/GenBank/DDBJ databases">
        <authorList>
            <person name="Kox A.R. M."/>
        </authorList>
    </citation>
    <scope>NUCLEOTIDE SEQUENCE [LARGE SCALE GENOMIC DNA]</scope>
    <source>
        <strain evidence="1">MTUNDRAET4 annotated genome</strain>
    </source>
</reference>
<protein>
    <submittedName>
        <fullName evidence="1">Uncharacterized protein</fullName>
    </submittedName>
</protein>
<dbReference type="KEGG" id="mtun:MTUNDRAET4_2155"/>
<dbReference type="EMBL" id="LR536450">
    <property type="protein sequence ID" value="VFU09048.1"/>
    <property type="molecule type" value="Genomic_DNA"/>
</dbReference>
<name>A0A4U8Z169_METTU</name>
<proteinExistence type="predicted"/>
<sequence length="97" mass="11676">MDGETRSCTQNKRIRRRRPSTYLMRVAHLCATWRGWSPRRPLSGHDFFERAFECLARILNVKLPGGFYKPLGLLLVGQLRLWFRLWFFDFCHRVFQS</sequence>
<organism evidence="1 2">
    <name type="scientific">Methylocella tundrae</name>
    <dbReference type="NCBI Taxonomy" id="227605"/>
    <lineage>
        <taxon>Bacteria</taxon>
        <taxon>Pseudomonadati</taxon>
        <taxon>Pseudomonadota</taxon>
        <taxon>Alphaproteobacteria</taxon>
        <taxon>Hyphomicrobiales</taxon>
        <taxon>Beijerinckiaceae</taxon>
        <taxon>Methylocella</taxon>
    </lineage>
</organism>
<accession>A0A4U8Z169</accession>
<evidence type="ECO:0000313" key="1">
    <source>
        <dbReference type="EMBL" id="VFU09048.1"/>
    </source>
</evidence>
<gene>
    <name evidence="1" type="ORF">MTUNDRAET4_2155</name>
</gene>
<dbReference type="Proteomes" id="UP000294360">
    <property type="component" value="Chromosome"/>
</dbReference>
<evidence type="ECO:0000313" key="2">
    <source>
        <dbReference type="Proteomes" id="UP000294360"/>
    </source>
</evidence>